<dbReference type="InterPro" id="IPR007052">
    <property type="entry name" value="CS_dom"/>
</dbReference>
<dbReference type="GO" id="GO:0009408">
    <property type="term" value="P:response to heat"/>
    <property type="evidence" value="ECO:0007669"/>
    <property type="project" value="UniProtKB-ARBA"/>
</dbReference>
<dbReference type="EMBL" id="VDCV01000017">
    <property type="protein sequence ID" value="KAB5516719.1"/>
    <property type="molecule type" value="Genomic_DNA"/>
</dbReference>
<protein>
    <submittedName>
        <fullName evidence="9">Uncharacterized protein</fullName>
    </submittedName>
</protein>
<evidence type="ECO:0000259" key="7">
    <source>
        <dbReference type="PROSITE" id="PS01031"/>
    </source>
</evidence>
<gene>
    <name evidence="9" type="ORF">DKX38_027367</name>
</gene>
<sequence length="214" mass="24259">MPYLIASKFLQESSSEDITAYGLHSSRTRQNLPDFLAPQTDIKPSQTPSFILHYNTPKKSITKLTFFFRWSSTMADGFFGYPFRRLFLSPPVYNEWSGSTALMDWLESPTAHIFKVNVPGFNKEDVKVQVGEGNILHIKGEGGKEESHEKDTVLHVAERGTRKRGFSREIELPEDVKLDQIKAQVENGVLTIVVPKDTNTKQSKVRNINISSKL</sequence>
<dbReference type="InterPro" id="IPR008978">
    <property type="entry name" value="HSP20-like_chaperone"/>
</dbReference>
<comment type="subcellular location">
    <subcellularLocation>
        <location evidence="1">Peroxisome</location>
    </subcellularLocation>
</comment>
<evidence type="ECO:0000313" key="10">
    <source>
        <dbReference type="Proteomes" id="UP000326939"/>
    </source>
</evidence>
<comment type="subunit">
    <text evidence="4">May form oligomeric structures.</text>
</comment>
<dbReference type="GO" id="GO:0005777">
    <property type="term" value="C:peroxisome"/>
    <property type="evidence" value="ECO:0007669"/>
    <property type="project" value="UniProtKB-SubCell"/>
</dbReference>
<evidence type="ECO:0000256" key="6">
    <source>
        <dbReference type="RuleBase" id="RU003616"/>
    </source>
</evidence>
<keyword evidence="10" id="KW-1185">Reference proteome</keyword>
<evidence type="ECO:0000259" key="8">
    <source>
        <dbReference type="PROSITE" id="PS51203"/>
    </source>
</evidence>
<evidence type="ECO:0000256" key="4">
    <source>
        <dbReference type="ARBA" id="ARBA00062444"/>
    </source>
</evidence>
<dbReference type="PROSITE" id="PS01031">
    <property type="entry name" value="SHSP"/>
    <property type="match status" value="1"/>
</dbReference>
<dbReference type="Gene3D" id="2.60.40.790">
    <property type="match status" value="1"/>
</dbReference>
<dbReference type="PANTHER" id="PTHR11527">
    <property type="entry name" value="HEAT-SHOCK PROTEIN 20 FAMILY MEMBER"/>
    <property type="match status" value="1"/>
</dbReference>
<proteinExistence type="inferred from homology"/>
<organism evidence="9 10">
    <name type="scientific">Salix brachista</name>
    <dbReference type="NCBI Taxonomy" id="2182728"/>
    <lineage>
        <taxon>Eukaryota</taxon>
        <taxon>Viridiplantae</taxon>
        <taxon>Streptophyta</taxon>
        <taxon>Embryophyta</taxon>
        <taxon>Tracheophyta</taxon>
        <taxon>Spermatophyta</taxon>
        <taxon>Magnoliopsida</taxon>
        <taxon>eudicotyledons</taxon>
        <taxon>Gunneridae</taxon>
        <taxon>Pentapetalae</taxon>
        <taxon>rosids</taxon>
        <taxon>fabids</taxon>
        <taxon>Malpighiales</taxon>
        <taxon>Salicaceae</taxon>
        <taxon>Saliceae</taxon>
        <taxon>Salix</taxon>
    </lineage>
</organism>
<feature type="domain" description="SHSP" evidence="7">
    <location>
        <begin position="94"/>
        <end position="211"/>
    </location>
</feature>
<evidence type="ECO:0000256" key="5">
    <source>
        <dbReference type="PROSITE-ProRule" id="PRU00285"/>
    </source>
</evidence>
<name>A0A5N5JBU0_9ROSI</name>
<dbReference type="AlphaFoldDB" id="A0A5N5JBU0"/>
<dbReference type="FunFam" id="2.60.40.790:FF:000056">
    <property type="entry name" value="15.7 kDa heat shock protein, peroxisomal"/>
    <property type="match status" value="1"/>
</dbReference>
<feature type="domain" description="CS" evidence="8">
    <location>
        <begin position="98"/>
        <end position="214"/>
    </location>
</feature>
<evidence type="ECO:0000313" key="9">
    <source>
        <dbReference type="EMBL" id="KAB5516719.1"/>
    </source>
</evidence>
<dbReference type="SUPFAM" id="SSF49764">
    <property type="entry name" value="HSP20-like chaperones"/>
    <property type="match status" value="1"/>
</dbReference>
<dbReference type="InterPro" id="IPR031107">
    <property type="entry name" value="Small_HSP"/>
</dbReference>
<dbReference type="Proteomes" id="UP000326939">
    <property type="component" value="Chromosome 17"/>
</dbReference>
<dbReference type="CDD" id="cd06472">
    <property type="entry name" value="ACD_ScHsp26_like"/>
    <property type="match status" value="1"/>
</dbReference>
<comment type="caution">
    <text evidence="9">The sequence shown here is derived from an EMBL/GenBank/DDBJ whole genome shotgun (WGS) entry which is preliminary data.</text>
</comment>
<dbReference type="PROSITE" id="PS51203">
    <property type="entry name" value="CS"/>
    <property type="match status" value="1"/>
</dbReference>
<comment type="similarity">
    <text evidence="5 6">Belongs to the small heat shock protein (HSP20) family.</text>
</comment>
<reference evidence="10" key="1">
    <citation type="journal article" date="2019" name="Gigascience">
        <title>De novo genome assembly of the endangered Acer yangbiense, a plant species with extremely small populations endemic to Yunnan Province, China.</title>
        <authorList>
            <person name="Yang J."/>
            <person name="Wariss H.M."/>
            <person name="Tao L."/>
            <person name="Zhang R."/>
            <person name="Yun Q."/>
            <person name="Hollingsworth P."/>
            <person name="Dao Z."/>
            <person name="Luo G."/>
            <person name="Guo H."/>
            <person name="Ma Y."/>
            <person name="Sun W."/>
        </authorList>
    </citation>
    <scope>NUCLEOTIDE SEQUENCE [LARGE SCALE GENOMIC DNA]</scope>
    <source>
        <strain evidence="10">cv. br00</strain>
    </source>
</reference>
<evidence type="ECO:0000256" key="3">
    <source>
        <dbReference type="ARBA" id="ARBA00023140"/>
    </source>
</evidence>
<dbReference type="InterPro" id="IPR002068">
    <property type="entry name" value="A-crystallin/Hsp20_dom"/>
</dbReference>
<evidence type="ECO:0000256" key="2">
    <source>
        <dbReference type="ARBA" id="ARBA00023016"/>
    </source>
</evidence>
<keyword evidence="3" id="KW-0576">Peroxisome</keyword>
<evidence type="ECO:0000256" key="1">
    <source>
        <dbReference type="ARBA" id="ARBA00004275"/>
    </source>
</evidence>
<dbReference type="Pfam" id="PF00011">
    <property type="entry name" value="HSP20"/>
    <property type="match status" value="1"/>
</dbReference>
<keyword evidence="2" id="KW-0346">Stress response</keyword>
<accession>A0A5N5JBU0</accession>